<dbReference type="GO" id="GO:0016887">
    <property type="term" value="F:ATP hydrolysis activity"/>
    <property type="evidence" value="ECO:0007669"/>
    <property type="project" value="InterPro"/>
</dbReference>
<dbReference type="CDD" id="cd19511">
    <property type="entry name" value="RecA-like_CDC48_r2-like"/>
    <property type="match status" value="1"/>
</dbReference>
<dbReference type="InterPro" id="IPR003593">
    <property type="entry name" value="AAA+_ATPase"/>
</dbReference>
<evidence type="ECO:0000259" key="8">
    <source>
        <dbReference type="SMART" id="SM00382"/>
    </source>
</evidence>
<dbReference type="PANTHER" id="PTHR23077:SF27">
    <property type="entry name" value="ATPASE FAMILY GENE 2 PROTEIN HOMOLOG A"/>
    <property type="match status" value="1"/>
</dbReference>
<evidence type="ECO:0000256" key="4">
    <source>
        <dbReference type="ARBA" id="ARBA00022741"/>
    </source>
</evidence>
<comment type="subcellular location">
    <subcellularLocation>
        <location evidence="1">Cytoplasm</location>
    </subcellularLocation>
</comment>
<dbReference type="InterPro" id="IPR041569">
    <property type="entry name" value="AAA_lid_3"/>
</dbReference>
<organism evidence="9">
    <name type="scientific">Micrurus lemniscatus lemniscatus</name>
    <dbReference type="NCBI Taxonomy" id="129467"/>
    <lineage>
        <taxon>Eukaryota</taxon>
        <taxon>Metazoa</taxon>
        <taxon>Chordata</taxon>
        <taxon>Craniata</taxon>
        <taxon>Vertebrata</taxon>
        <taxon>Euteleostomi</taxon>
        <taxon>Lepidosauria</taxon>
        <taxon>Squamata</taxon>
        <taxon>Bifurcata</taxon>
        <taxon>Unidentata</taxon>
        <taxon>Episquamata</taxon>
        <taxon>Toxicofera</taxon>
        <taxon>Serpentes</taxon>
        <taxon>Colubroidea</taxon>
        <taxon>Elapidae</taxon>
        <taxon>Elapinae</taxon>
        <taxon>Micrurus</taxon>
    </lineage>
</organism>
<dbReference type="SMART" id="SM00382">
    <property type="entry name" value="AAA"/>
    <property type="match status" value="1"/>
</dbReference>
<protein>
    <recommendedName>
        <fullName evidence="8">AAA+ ATPase domain-containing protein</fullName>
    </recommendedName>
</protein>
<name>A0A2D4JAS9_MICLE</name>
<keyword evidence="4 7" id="KW-0547">Nucleotide-binding</keyword>
<dbReference type="SUPFAM" id="SSF52540">
    <property type="entry name" value="P-loop containing nucleoside triphosphate hydrolases"/>
    <property type="match status" value="2"/>
</dbReference>
<evidence type="ECO:0000313" key="9">
    <source>
        <dbReference type="EMBL" id="LAA93571.1"/>
    </source>
</evidence>
<dbReference type="FunFam" id="1.10.8.60:FF:000097">
    <property type="entry name" value="spermatogenesis-associated protein 5 isoform X2"/>
    <property type="match status" value="1"/>
</dbReference>
<evidence type="ECO:0000256" key="7">
    <source>
        <dbReference type="RuleBase" id="RU003651"/>
    </source>
</evidence>
<dbReference type="InterPro" id="IPR003960">
    <property type="entry name" value="ATPase_AAA_CS"/>
</dbReference>
<dbReference type="InterPro" id="IPR027417">
    <property type="entry name" value="P-loop_NTPase"/>
</dbReference>
<keyword evidence="3" id="KW-0677">Repeat</keyword>
<dbReference type="InterPro" id="IPR050168">
    <property type="entry name" value="AAA_ATPase_domain"/>
</dbReference>
<proteinExistence type="inferred from homology"/>
<comment type="similarity">
    <text evidence="6">Belongs to the AAA ATPase family. AFG2 subfamily.</text>
</comment>
<dbReference type="GO" id="GO:0005524">
    <property type="term" value="F:ATP binding"/>
    <property type="evidence" value="ECO:0007669"/>
    <property type="project" value="UniProtKB-KW"/>
</dbReference>
<dbReference type="EMBL" id="IACK01155117">
    <property type="protein sequence ID" value="LAA93571.1"/>
    <property type="molecule type" value="Transcribed_RNA"/>
</dbReference>
<dbReference type="Pfam" id="PF00004">
    <property type="entry name" value="AAA"/>
    <property type="match status" value="2"/>
</dbReference>
<evidence type="ECO:0000256" key="5">
    <source>
        <dbReference type="ARBA" id="ARBA00022840"/>
    </source>
</evidence>
<dbReference type="FunFam" id="3.40.50.300:FF:000567">
    <property type="entry name" value="ATPase, AAA family protein"/>
    <property type="match status" value="1"/>
</dbReference>
<dbReference type="PANTHER" id="PTHR23077">
    <property type="entry name" value="AAA-FAMILY ATPASE"/>
    <property type="match status" value="1"/>
</dbReference>
<evidence type="ECO:0000256" key="6">
    <source>
        <dbReference type="ARBA" id="ARBA00061477"/>
    </source>
</evidence>
<keyword evidence="2" id="KW-0963">Cytoplasm</keyword>
<dbReference type="InterPro" id="IPR003959">
    <property type="entry name" value="ATPase_AAA_core"/>
</dbReference>
<dbReference type="GO" id="GO:0005737">
    <property type="term" value="C:cytoplasm"/>
    <property type="evidence" value="ECO:0007669"/>
    <property type="project" value="UniProtKB-SubCell"/>
</dbReference>
<evidence type="ECO:0000256" key="2">
    <source>
        <dbReference type="ARBA" id="ARBA00022490"/>
    </source>
</evidence>
<evidence type="ECO:0000256" key="3">
    <source>
        <dbReference type="ARBA" id="ARBA00022737"/>
    </source>
</evidence>
<dbReference type="Gene3D" id="1.10.8.60">
    <property type="match status" value="2"/>
</dbReference>
<feature type="domain" description="AAA+ ATPase" evidence="8">
    <location>
        <begin position="180"/>
        <end position="318"/>
    </location>
</feature>
<reference evidence="9" key="2">
    <citation type="submission" date="2017-11" db="EMBL/GenBank/DDBJ databases">
        <title>Coralsnake Venomics: Analyses of Venom Gland Transcriptomes and Proteomes of Six Brazilian Taxa.</title>
        <authorList>
            <person name="Aird S.D."/>
            <person name="Jorge da Silva N."/>
            <person name="Qiu L."/>
            <person name="Villar-Briones A."/>
            <person name="Aparecida-Saddi V."/>
            <person name="Campos-Telles M.P."/>
            <person name="Grau M."/>
            <person name="Mikheyev A.S."/>
        </authorList>
    </citation>
    <scope>NUCLEOTIDE SEQUENCE</scope>
    <source>
        <tissue evidence="9">Venom_gland</tissue>
    </source>
</reference>
<evidence type="ECO:0000256" key="1">
    <source>
        <dbReference type="ARBA" id="ARBA00004496"/>
    </source>
</evidence>
<dbReference type="Gene3D" id="3.40.50.300">
    <property type="entry name" value="P-loop containing nucleotide triphosphate hydrolases"/>
    <property type="match status" value="2"/>
</dbReference>
<dbReference type="PROSITE" id="PS00674">
    <property type="entry name" value="AAA"/>
    <property type="match status" value="2"/>
</dbReference>
<dbReference type="FunFam" id="1.10.8.60:FF:000069">
    <property type="entry name" value="spermatogenesis-associated protein 5 isoform X1"/>
    <property type="match status" value="1"/>
</dbReference>
<dbReference type="AlphaFoldDB" id="A0A2D4JAS9"/>
<keyword evidence="5 7" id="KW-0067">ATP-binding</keyword>
<reference evidence="9" key="1">
    <citation type="submission" date="2017-07" db="EMBL/GenBank/DDBJ databases">
        <authorList>
            <person name="Mikheyev A."/>
            <person name="Grau M."/>
        </authorList>
    </citation>
    <scope>NUCLEOTIDE SEQUENCE</scope>
    <source>
        <tissue evidence="9">Venom_gland</tissue>
    </source>
</reference>
<accession>A0A2D4JAS9</accession>
<dbReference type="Pfam" id="PF17862">
    <property type="entry name" value="AAA_lid_3"/>
    <property type="match status" value="2"/>
</dbReference>
<sequence length="413" mass="45923">MDGIGSEDNEGQLLVLGATNRPHALDSALRRPGRFDKEIEIGVPNSQDRLDILRKVLSKTPNSLSASDLTQLADSAHGYVGADLAALCKEAGMHALRRILRKKENLLDDDVSVSLIINHSDFLQAMNDVRPSAMREVTIDVPKISWSDIGGLEDVKLKLKQAVEWPLKHPESFIRMGIQPPKGVLLYGPPGCSKTMIAKALAHESGLNFLAVKGPELMKKYVGESERAVREIFRKARAVSPSILFFDELDALAVERGSSSSSVNVTNRVLAQLLTEMDGIEQLKDVTVLAATNRPDMIDKALIRPGRFDRIIYVPLPDEATRREIFKIQFCNMPISSEVNLDELVIQTEKYSGAEITAVCREAALLALQEDIEAKYIMKEHFQQALVVVTPRIPDSLQKFYEEYQQRSGLHSL</sequence>